<feature type="transmembrane region" description="Helical" evidence="7">
    <location>
        <begin position="100"/>
        <end position="121"/>
    </location>
</feature>
<sequence>MKNSQNKINNNKLPLDSPKSKIQAYFWWFFGGILGTHHLYLERDDQALIWFCTLGGYFGIGWLRDLYRIPSYVAEANNDPNYVNRFKNQIRCETKPPFGIVRFLGAVVVSYLFGNLVYIAIPEDEINGINFKSFIIFVPLAVTFGTWLVGNVGREKGSIWLSLLVSYLVYPTLTYIGDESTWIGLMVIATTLAFDTFSKTWRFKKKQKRSTRFRVSIFCIAAIIYGGLWSSYFYFNATLTDSEGEEIKLSEAIKHFLTSPIYLDLKASLEQTWIQAKHQGFWATWRQLIDLTDPRGELNAYRVLGLSQTASQSEVTSKWRALSREHHPDKVKGSLDERRRAQERFLDIQQAYEILSSAKNRRQKKNKKSDIEL</sequence>
<dbReference type="CTD" id="32683"/>
<comment type="function">
    <text evidence="1">May function as a co-chaperone.</text>
</comment>
<dbReference type="InterPro" id="IPR001623">
    <property type="entry name" value="DnaJ_domain"/>
</dbReference>
<keyword evidence="5 7" id="KW-1133">Transmembrane helix</keyword>
<dbReference type="AlphaFoldDB" id="A0AAJ6YH86"/>
<keyword evidence="4 7" id="KW-0812">Transmembrane</keyword>
<dbReference type="PRINTS" id="PR00625">
    <property type="entry name" value="JDOMAIN"/>
</dbReference>
<dbReference type="PROSITE" id="PS50076">
    <property type="entry name" value="DNAJ_2"/>
    <property type="match status" value="1"/>
</dbReference>
<feature type="transmembrane region" description="Helical" evidence="7">
    <location>
        <begin position="47"/>
        <end position="63"/>
    </location>
</feature>
<organism evidence="9 10">
    <name type="scientific">Ceratosolen solmsi marchali</name>
    <dbReference type="NCBI Taxonomy" id="326594"/>
    <lineage>
        <taxon>Eukaryota</taxon>
        <taxon>Metazoa</taxon>
        <taxon>Ecdysozoa</taxon>
        <taxon>Arthropoda</taxon>
        <taxon>Hexapoda</taxon>
        <taxon>Insecta</taxon>
        <taxon>Pterygota</taxon>
        <taxon>Neoptera</taxon>
        <taxon>Endopterygota</taxon>
        <taxon>Hymenoptera</taxon>
        <taxon>Apocrita</taxon>
        <taxon>Proctotrupomorpha</taxon>
        <taxon>Chalcidoidea</taxon>
        <taxon>Agaonidae</taxon>
        <taxon>Agaoninae</taxon>
        <taxon>Ceratosolen</taxon>
    </lineage>
</organism>
<dbReference type="InterPro" id="IPR007829">
    <property type="entry name" value="TM2"/>
</dbReference>
<evidence type="ECO:0000256" key="1">
    <source>
        <dbReference type="ARBA" id="ARBA00002080"/>
    </source>
</evidence>
<comment type="subcellular location">
    <subcellularLocation>
        <location evidence="2">Membrane</location>
        <topology evidence="2">Multi-pass membrane protein</topology>
    </subcellularLocation>
</comment>
<dbReference type="Pfam" id="PF05154">
    <property type="entry name" value="TM2"/>
    <property type="match status" value="1"/>
</dbReference>
<evidence type="ECO:0000313" key="10">
    <source>
        <dbReference type="RefSeq" id="XP_011497995.1"/>
    </source>
</evidence>
<keyword evidence="9" id="KW-1185">Reference proteome</keyword>
<feature type="transmembrane region" description="Helical" evidence="7">
    <location>
        <begin position="159"/>
        <end position="176"/>
    </location>
</feature>
<dbReference type="InterPro" id="IPR036869">
    <property type="entry name" value="J_dom_sf"/>
</dbReference>
<dbReference type="GO" id="GO:0016020">
    <property type="term" value="C:membrane"/>
    <property type="evidence" value="ECO:0007669"/>
    <property type="project" value="UniProtKB-SubCell"/>
</dbReference>
<dbReference type="PANTHER" id="PTHR44733">
    <property type="entry name" value="DNAJ HOMOLOG SUBFAMILY C MEMBER 22"/>
    <property type="match status" value="1"/>
</dbReference>
<dbReference type="Proteomes" id="UP000695007">
    <property type="component" value="Unplaced"/>
</dbReference>
<name>A0AAJ6YH86_9HYME</name>
<dbReference type="PANTHER" id="PTHR44733:SF1">
    <property type="entry name" value="DNAJ HOMOLOG SUBFAMILY C MEMBER 22"/>
    <property type="match status" value="1"/>
</dbReference>
<evidence type="ECO:0000256" key="3">
    <source>
        <dbReference type="ARBA" id="ARBA00020945"/>
    </source>
</evidence>
<evidence type="ECO:0000256" key="5">
    <source>
        <dbReference type="ARBA" id="ARBA00022989"/>
    </source>
</evidence>
<dbReference type="KEGG" id="csol:105362285"/>
<feature type="transmembrane region" description="Helical" evidence="7">
    <location>
        <begin position="22"/>
        <end position="41"/>
    </location>
</feature>
<proteinExistence type="predicted"/>
<protein>
    <recommendedName>
        <fullName evidence="3">DnaJ homolog subfamily C member 22</fullName>
    </recommendedName>
</protein>
<evidence type="ECO:0000256" key="6">
    <source>
        <dbReference type="ARBA" id="ARBA00023136"/>
    </source>
</evidence>
<evidence type="ECO:0000256" key="4">
    <source>
        <dbReference type="ARBA" id="ARBA00022692"/>
    </source>
</evidence>
<dbReference type="Pfam" id="PF00226">
    <property type="entry name" value="DnaJ"/>
    <property type="match status" value="1"/>
</dbReference>
<dbReference type="CDD" id="cd06257">
    <property type="entry name" value="DnaJ"/>
    <property type="match status" value="1"/>
</dbReference>
<dbReference type="SMART" id="SM00271">
    <property type="entry name" value="DnaJ"/>
    <property type="match status" value="1"/>
</dbReference>
<dbReference type="GeneID" id="105362285"/>
<feature type="transmembrane region" description="Helical" evidence="7">
    <location>
        <begin position="182"/>
        <end position="201"/>
    </location>
</feature>
<feature type="transmembrane region" description="Helical" evidence="7">
    <location>
        <begin position="133"/>
        <end position="152"/>
    </location>
</feature>
<reference evidence="10" key="1">
    <citation type="submission" date="2025-08" db="UniProtKB">
        <authorList>
            <consortium name="RefSeq"/>
        </authorList>
    </citation>
    <scope>IDENTIFICATION</scope>
</reference>
<gene>
    <name evidence="10" type="primary">LOC105362285</name>
</gene>
<dbReference type="SUPFAM" id="SSF46565">
    <property type="entry name" value="Chaperone J-domain"/>
    <property type="match status" value="1"/>
</dbReference>
<evidence type="ECO:0000256" key="7">
    <source>
        <dbReference type="SAM" id="Phobius"/>
    </source>
</evidence>
<feature type="transmembrane region" description="Helical" evidence="7">
    <location>
        <begin position="213"/>
        <end position="235"/>
    </location>
</feature>
<evidence type="ECO:0000313" key="9">
    <source>
        <dbReference type="Proteomes" id="UP000695007"/>
    </source>
</evidence>
<dbReference type="RefSeq" id="XP_011497995.1">
    <property type="nucleotide sequence ID" value="XM_011499693.1"/>
</dbReference>
<accession>A0AAJ6YH86</accession>
<evidence type="ECO:0000256" key="2">
    <source>
        <dbReference type="ARBA" id="ARBA00004141"/>
    </source>
</evidence>
<keyword evidence="6 7" id="KW-0472">Membrane</keyword>
<evidence type="ECO:0000259" key="8">
    <source>
        <dbReference type="PROSITE" id="PS50076"/>
    </source>
</evidence>
<dbReference type="Gene3D" id="1.10.287.110">
    <property type="entry name" value="DnaJ domain"/>
    <property type="match status" value="1"/>
</dbReference>
<feature type="domain" description="J" evidence="8">
    <location>
        <begin position="299"/>
        <end position="369"/>
    </location>
</feature>